<dbReference type="EMBL" id="BSXU01004313">
    <property type="protein sequence ID" value="GMG42733.1"/>
    <property type="molecule type" value="Genomic_DNA"/>
</dbReference>
<organism evidence="12 13">
    <name type="scientific">Ambrosiozyma monospora</name>
    <name type="common">Yeast</name>
    <name type="synonym">Endomycopsis monosporus</name>
    <dbReference type="NCBI Taxonomy" id="43982"/>
    <lineage>
        <taxon>Eukaryota</taxon>
        <taxon>Fungi</taxon>
        <taxon>Dikarya</taxon>
        <taxon>Ascomycota</taxon>
        <taxon>Saccharomycotina</taxon>
        <taxon>Pichiomycetes</taxon>
        <taxon>Pichiales</taxon>
        <taxon>Pichiaceae</taxon>
        <taxon>Ambrosiozyma</taxon>
    </lineage>
</organism>
<dbReference type="InterPro" id="IPR036236">
    <property type="entry name" value="Znf_C2H2_sf"/>
</dbReference>
<comment type="subcellular location">
    <subcellularLocation>
        <location evidence="1">Nucleus</location>
    </subcellularLocation>
</comment>
<feature type="compositionally biased region" description="Low complexity" evidence="10">
    <location>
        <begin position="505"/>
        <end position="529"/>
    </location>
</feature>
<name>A0A9W6Z4J5_AMBMO</name>
<feature type="region of interest" description="Disordered" evidence="10">
    <location>
        <begin position="717"/>
        <end position="752"/>
    </location>
</feature>
<keyword evidence="13" id="KW-1185">Reference proteome</keyword>
<keyword evidence="4 9" id="KW-0863">Zinc-finger</keyword>
<dbReference type="GO" id="GO:0000978">
    <property type="term" value="F:RNA polymerase II cis-regulatory region sequence-specific DNA binding"/>
    <property type="evidence" value="ECO:0007669"/>
    <property type="project" value="TreeGrafter"/>
</dbReference>
<evidence type="ECO:0000256" key="5">
    <source>
        <dbReference type="ARBA" id="ARBA00022833"/>
    </source>
</evidence>
<feature type="compositionally biased region" description="Polar residues" evidence="10">
    <location>
        <begin position="65"/>
        <end position="84"/>
    </location>
</feature>
<dbReference type="GO" id="GO:0071248">
    <property type="term" value="P:cellular response to metal ion"/>
    <property type="evidence" value="ECO:0007669"/>
    <property type="project" value="UniProtKB-ARBA"/>
</dbReference>
<dbReference type="PANTHER" id="PTHR24388">
    <property type="entry name" value="ZINC FINGER PROTEIN"/>
    <property type="match status" value="1"/>
</dbReference>
<keyword evidence="5" id="KW-0862">Zinc</keyword>
<evidence type="ECO:0000259" key="11">
    <source>
        <dbReference type="PROSITE" id="PS50157"/>
    </source>
</evidence>
<dbReference type="SUPFAM" id="SSF57667">
    <property type="entry name" value="beta-beta-alpha zinc fingers"/>
    <property type="match status" value="1"/>
</dbReference>
<gene>
    <name evidence="12" type="ORF">Amon01_000660000</name>
</gene>
<feature type="domain" description="C2H2-type" evidence="11">
    <location>
        <begin position="661"/>
        <end position="698"/>
    </location>
</feature>
<keyword evidence="6" id="KW-0805">Transcription regulation</keyword>
<feature type="compositionally biased region" description="Low complexity" evidence="10">
    <location>
        <begin position="812"/>
        <end position="826"/>
    </location>
</feature>
<feature type="domain" description="C2H2-type" evidence="11">
    <location>
        <begin position="633"/>
        <end position="660"/>
    </location>
</feature>
<feature type="region of interest" description="Disordered" evidence="10">
    <location>
        <begin position="470"/>
        <end position="581"/>
    </location>
</feature>
<feature type="region of interest" description="Disordered" evidence="10">
    <location>
        <begin position="394"/>
        <end position="416"/>
    </location>
</feature>
<feature type="region of interest" description="Disordered" evidence="10">
    <location>
        <begin position="306"/>
        <end position="329"/>
    </location>
</feature>
<feature type="compositionally biased region" description="Low complexity" evidence="10">
    <location>
        <begin position="99"/>
        <end position="132"/>
    </location>
</feature>
<dbReference type="FunFam" id="3.30.160.60:FF:000870">
    <property type="entry name" value="zinc finger protein 197 isoform X1"/>
    <property type="match status" value="1"/>
</dbReference>
<feature type="compositionally biased region" description="Polar residues" evidence="10">
    <location>
        <begin position="567"/>
        <end position="579"/>
    </location>
</feature>
<evidence type="ECO:0000256" key="9">
    <source>
        <dbReference type="PROSITE-ProRule" id="PRU00042"/>
    </source>
</evidence>
<dbReference type="GO" id="GO:0005634">
    <property type="term" value="C:nucleus"/>
    <property type="evidence" value="ECO:0007669"/>
    <property type="project" value="UniProtKB-SubCell"/>
</dbReference>
<accession>A0A9W6Z4J5</accession>
<dbReference type="Gene3D" id="3.30.160.60">
    <property type="entry name" value="Classic Zinc Finger"/>
    <property type="match status" value="3"/>
</dbReference>
<evidence type="ECO:0000256" key="4">
    <source>
        <dbReference type="ARBA" id="ARBA00022771"/>
    </source>
</evidence>
<dbReference type="InterPro" id="IPR013087">
    <property type="entry name" value="Znf_C2H2_type"/>
</dbReference>
<evidence type="ECO:0000313" key="13">
    <source>
        <dbReference type="Proteomes" id="UP001165063"/>
    </source>
</evidence>
<keyword evidence="3" id="KW-0677">Repeat</keyword>
<feature type="region of interest" description="Disordered" evidence="10">
    <location>
        <begin position="1"/>
        <end position="84"/>
    </location>
</feature>
<feature type="region of interest" description="Disordered" evidence="10">
    <location>
        <begin position="99"/>
        <end position="140"/>
    </location>
</feature>
<evidence type="ECO:0000256" key="2">
    <source>
        <dbReference type="ARBA" id="ARBA00022723"/>
    </source>
</evidence>
<dbReference type="PANTHER" id="PTHR24388:SF54">
    <property type="entry name" value="PROTEIN ESCARGOT"/>
    <property type="match status" value="1"/>
</dbReference>
<comment type="caution">
    <text evidence="12">The sequence shown here is derived from an EMBL/GenBank/DDBJ whole genome shotgun (WGS) entry which is preliminary data.</text>
</comment>
<keyword evidence="7" id="KW-0804">Transcription</keyword>
<feature type="region of interest" description="Disordered" evidence="10">
    <location>
        <begin position="160"/>
        <end position="200"/>
    </location>
</feature>
<protein>
    <submittedName>
        <fullName evidence="12">Unnamed protein product</fullName>
    </submittedName>
</protein>
<reference evidence="12" key="1">
    <citation type="submission" date="2023-04" db="EMBL/GenBank/DDBJ databases">
        <title>Ambrosiozyma monospora NBRC 1965.</title>
        <authorList>
            <person name="Ichikawa N."/>
            <person name="Sato H."/>
            <person name="Tonouchi N."/>
        </authorList>
    </citation>
    <scope>NUCLEOTIDE SEQUENCE</scope>
    <source>
        <strain evidence="12">NBRC 1965</strain>
    </source>
</reference>
<evidence type="ECO:0000256" key="8">
    <source>
        <dbReference type="ARBA" id="ARBA00023242"/>
    </source>
</evidence>
<dbReference type="Pfam" id="PF00096">
    <property type="entry name" value="zf-C2H2"/>
    <property type="match status" value="2"/>
</dbReference>
<feature type="compositionally biased region" description="Low complexity" evidence="10">
    <location>
        <begin position="720"/>
        <end position="744"/>
    </location>
</feature>
<dbReference type="GO" id="GO:0008270">
    <property type="term" value="F:zinc ion binding"/>
    <property type="evidence" value="ECO:0007669"/>
    <property type="project" value="UniProtKB-KW"/>
</dbReference>
<dbReference type="GO" id="GO:0000981">
    <property type="term" value="F:DNA-binding transcription factor activity, RNA polymerase II-specific"/>
    <property type="evidence" value="ECO:0007669"/>
    <property type="project" value="TreeGrafter"/>
</dbReference>
<dbReference type="SMART" id="SM00355">
    <property type="entry name" value="ZnF_C2H2"/>
    <property type="match status" value="2"/>
</dbReference>
<feature type="compositionally biased region" description="Low complexity" evidence="10">
    <location>
        <begin position="1"/>
        <end position="64"/>
    </location>
</feature>
<keyword evidence="2" id="KW-0479">Metal-binding</keyword>
<evidence type="ECO:0000256" key="10">
    <source>
        <dbReference type="SAM" id="MobiDB-lite"/>
    </source>
</evidence>
<evidence type="ECO:0000313" key="12">
    <source>
        <dbReference type="EMBL" id="GMG42733.1"/>
    </source>
</evidence>
<evidence type="ECO:0000256" key="7">
    <source>
        <dbReference type="ARBA" id="ARBA00023163"/>
    </source>
</evidence>
<feature type="domain" description="C2H2-type" evidence="11">
    <location>
        <begin position="605"/>
        <end position="632"/>
    </location>
</feature>
<feature type="compositionally biased region" description="Low complexity" evidence="10">
    <location>
        <begin position="176"/>
        <end position="200"/>
    </location>
</feature>
<dbReference type="InterPro" id="IPR050527">
    <property type="entry name" value="Snail/Krueppel_Znf"/>
</dbReference>
<dbReference type="PROSITE" id="PS00028">
    <property type="entry name" value="ZINC_FINGER_C2H2_1"/>
    <property type="match status" value="2"/>
</dbReference>
<evidence type="ECO:0000256" key="1">
    <source>
        <dbReference type="ARBA" id="ARBA00004123"/>
    </source>
</evidence>
<proteinExistence type="predicted"/>
<evidence type="ECO:0000256" key="6">
    <source>
        <dbReference type="ARBA" id="ARBA00023015"/>
    </source>
</evidence>
<dbReference type="AlphaFoldDB" id="A0A9W6Z4J5"/>
<dbReference type="GO" id="GO:0071468">
    <property type="term" value="P:cellular response to acidic pH"/>
    <property type="evidence" value="ECO:0007669"/>
    <property type="project" value="UniProtKB-ARBA"/>
</dbReference>
<evidence type="ECO:0000256" key="3">
    <source>
        <dbReference type="ARBA" id="ARBA00022737"/>
    </source>
</evidence>
<dbReference type="PROSITE" id="PS50157">
    <property type="entry name" value="ZINC_FINGER_C2H2_2"/>
    <property type="match status" value="3"/>
</dbReference>
<dbReference type="FunFam" id="3.30.160.60:FF:000181">
    <property type="entry name" value="C2H2 type zinc finger protein"/>
    <property type="match status" value="1"/>
</dbReference>
<sequence>MQSSQSIQSAQSTHSAQSSQSKASKSQQSNSNRLRYQQQQQQQQQQVYLQSQTQGQSPQYQTPQNFGNQMQQTPSGSGSDFNNIYNDQNLQQMLQEIDGNGTTTTANTPAAGNVQTPNYNGNYQQQHQNQNQLATPQHQVLQTPQSEIYSPVAPVIHVEYDPLRPSGGLNQGVHNQQSQQQSPSSINANGQTQQLQQQQNNSDYRIQEYMFVPNSGPTATPTAQQQQTQEFITGNYLSPTFGDPNLSDVSASNSPYLSDVESILRDDDVHSVYSNYGNSPISIGNPAAAELHASSSFTQLSLGNPAVHHQHHQQQQQQIGGFGMNGSQSSFDLQTMQQLTEQNLQQQQNLRPINAAVVNGNTGPGAIPSTPAININIIENPEGVAAVTPSLFSASSSHSNGGGNGQQGRSRTGSWSHNELRIKVEDTTYPVSSSPGAVTSPSFIIPDTASLAVGYGSSINGSGGGVNGMGIGMGGGQRGSSTFLPLPDDPTHNAMRLGRQRRHSNSSSRSSSRSRSPMPMSMSMNMPMPGEFGANSPYSRSRPGSPAFGMGGGSPGGNSSLLVPGAQSDNESQYDSDASLSREKLSELAAPPHANKKTQKNPAIYGCHICDKKFTRPYNLKSHLRTHTNERPFLCTICGKAFARQHDRKRHEDLHSGEKKFQCRGTLADGVTYWGCGKRFARTDALRRHFQTESGKECIRPLMEDIALEKKLLKQKADRAAQQQSDATQSQSGGTGGTITTATGEEIPQPLRRYSVENAGEGTKVESKTTNVTDFSSLLDQVLTSQTLSVGVASELHAALVKDMPPSPGPTGPLIGPQIGPQIGVGPQQGQGQSGQRFN</sequence>
<dbReference type="OrthoDB" id="8117402at2759"/>
<keyword evidence="8" id="KW-0539">Nucleus</keyword>
<feature type="region of interest" description="Disordered" evidence="10">
    <location>
        <begin position="805"/>
        <end position="839"/>
    </location>
</feature>
<dbReference type="Proteomes" id="UP001165063">
    <property type="component" value="Unassembled WGS sequence"/>
</dbReference>